<dbReference type="PANTHER" id="PTHR12304">
    <property type="entry name" value="INOSINE-URIDINE PREFERRING NUCLEOSIDE HYDROLASE"/>
    <property type="match status" value="1"/>
</dbReference>
<protein>
    <submittedName>
        <fullName evidence="4">Nucleoside hydrolase</fullName>
    </submittedName>
</protein>
<organism evidence="4 5">
    <name type="scientific">Limosilactobacillus mucosae</name>
    <name type="common">Lactobacillus mucosae</name>
    <dbReference type="NCBI Taxonomy" id="97478"/>
    <lineage>
        <taxon>Bacteria</taxon>
        <taxon>Bacillati</taxon>
        <taxon>Bacillota</taxon>
        <taxon>Bacilli</taxon>
        <taxon>Lactobacillales</taxon>
        <taxon>Lactobacillaceae</taxon>
        <taxon>Limosilactobacillus</taxon>
    </lineage>
</organism>
<accession>A0AAJ1M8I4</accession>
<dbReference type="SUPFAM" id="SSF53590">
    <property type="entry name" value="Nucleoside hydrolase"/>
    <property type="match status" value="1"/>
</dbReference>
<dbReference type="EMBL" id="JAQOND010000007">
    <property type="protein sequence ID" value="MDC2826934.1"/>
    <property type="molecule type" value="Genomic_DNA"/>
</dbReference>
<dbReference type="AlphaFoldDB" id="A0AAJ1M8I4"/>
<name>A0AAJ1M8I4_LIMMU</name>
<comment type="caution">
    <text evidence="4">The sequence shown here is derived from an EMBL/GenBank/DDBJ whole genome shotgun (WGS) entry which is preliminary data.</text>
</comment>
<feature type="domain" description="Inosine/uridine-preferring nucleoside hydrolase" evidence="3">
    <location>
        <begin position="5"/>
        <end position="301"/>
    </location>
</feature>
<keyword evidence="1 4" id="KW-0378">Hydrolase</keyword>
<evidence type="ECO:0000259" key="3">
    <source>
        <dbReference type="Pfam" id="PF01156"/>
    </source>
</evidence>
<dbReference type="Proteomes" id="UP001218021">
    <property type="component" value="Unassembled WGS sequence"/>
</dbReference>
<dbReference type="GO" id="GO:0006152">
    <property type="term" value="P:purine nucleoside catabolic process"/>
    <property type="evidence" value="ECO:0007669"/>
    <property type="project" value="TreeGrafter"/>
</dbReference>
<keyword evidence="2" id="KW-0326">Glycosidase</keyword>
<evidence type="ECO:0000256" key="1">
    <source>
        <dbReference type="ARBA" id="ARBA00022801"/>
    </source>
</evidence>
<evidence type="ECO:0000256" key="2">
    <source>
        <dbReference type="ARBA" id="ARBA00023295"/>
    </source>
</evidence>
<dbReference type="Gene3D" id="3.90.245.10">
    <property type="entry name" value="Ribonucleoside hydrolase-like"/>
    <property type="match status" value="1"/>
</dbReference>
<dbReference type="GO" id="GO:0008477">
    <property type="term" value="F:purine nucleosidase activity"/>
    <property type="evidence" value="ECO:0007669"/>
    <property type="project" value="TreeGrafter"/>
</dbReference>
<dbReference type="InterPro" id="IPR001910">
    <property type="entry name" value="Inosine/uridine_hydrolase_dom"/>
</dbReference>
<sequence length="311" mass="34766">MVRKVIIDCDPGHDDATAIMMAGIHPDFDVLGITTVKGNQTIEKTTTNALNVCQWLGLDIPVYEGMSEPMVIAGPPTEERVHGQSGLDGPHFPSLTKKKESMHAVQYLIQTLMQADDHEITLIPTGPLTNIAMAMRLEPRIISKVKEIIMMGGSYENGNVTPAAEFNIYADAEAAYVVFNSGIHITMMGLDVTRKALCFPSVVDRMEKINNKASKLFVDMMRFFIKAQHETYGWEGAPLHDPCTVAYLINPDVFKIKECHTDIEIRSEQSYGRTNCDLFNLTDKVKNTGVAIDINTEKFWDTVEQCLKMYD</sequence>
<dbReference type="CDD" id="cd02651">
    <property type="entry name" value="nuc_hydro_IU_UC_XIUA"/>
    <property type="match status" value="1"/>
</dbReference>
<reference evidence="4" key="1">
    <citation type="submission" date="2023-01" db="EMBL/GenBank/DDBJ databases">
        <title>Genome analysis of 13 Lactobacillus isolated from gut of wild boar.</title>
        <authorList>
            <person name="Papp P."/>
            <person name="Libisch B."/>
            <person name="Nagy T."/>
            <person name="Olasz F."/>
        </authorList>
    </citation>
    <scope>NUCLEOTIDE SEQUENCE</scope>
    <source>
        <strain evidence="4">F108</strain>
    </source>
</reference>
<gene>
    <name evidence="4" type="ORF">PO158_01320</name>
</gene>
<dbReference type="Pfam" id="PF01156">
    <property type="entry name" value="IU_nuc_hydro"/>
    <property type="match status" value="1"/>
</dbReference>
<evidence type="ECO:0000313" key="4">
    <source>
        <dbReference type="EMBL" id="MDC2826934.1"/>
    </source>
</evidence>
<dbReference type="InterPro" id="IPR023186">
    <property type="entry name" value="IUNH"/>
</dbReference>
<evidence type="ECO:0000313" key="5">
    <source>
        <dbReference type="Proteomes" id="UP001218021"/>
    </source>
</evidence>
<dbReference type="InterPro" id="IPR036452">
    <property type="entry name" value="Ribo_hydro-like"/>
</dbReference>
<dbReference type="GO" id="GO:0005829">
    <property type="term" value="C:cytosol"/>
    <property type="evidence" value="ECO:0007669"/>
    <property type="project" value="TreeGrafter"/>
</dbReference>
<dbReference type="RefSeq" id="WP_272207565.1">
    <property type="nucleotide sequence ID" value="NZ_JAQONC010000008.1"/>
</dbReference>
<dbReference type="PANTHER" id="PTHR12304:SF4">
    <property type="entry name" value="URIDINE NUCLEOSIDASE"/>
    <property type="match status" value="1"/>
</dbReference>
<proteinExistence type="predicted"/>